<sequence>MLRNLVVLGGIAVAFAAVPVVFQSNPDAFHALFSPAPRDEAPASTVAAVHPVTAQPLGRKVSVPADARGHYAASFRLNGRQIDALIDTGATLVAITSSTARRVGLSLNPADFRQSVSTANGVTKAALVTLDRLEIGRISLDDVQAVVLDDHALQTNLIGMSFLNRLEKFQAKDGELLLAQ</sequence>
<dbReference type="InterPro" id="IPR021109">
    <property type="entry name" value="Peptidase_aspartic_dom_sf"/>
</dbReference>
<organism evidence="1 2">
    <name type="scientific">Aquamicrobium soli</name>
    <dbReference type="NCBI Taxonomy" id="1811518"/>
    <lineage>
        <taxon>Bacteria</taxon>
        <taxon>Pseudomonadati</taxon>
        <taxon>Pseudomonadota</taxon>
        <taxon>Alphaproteobacteria</taxon>
        <taxon>Hyphomicrobiales</taxon>
        <taxon>Phyllobacteriaceae</taxon>
        <taxon>Aquamicrobium</taxon>
    </lineage>
</organism>
<dbReference type="EC" id="3.4.23.-" evidence="1"/>
<dbReference type="SUPFAM" id="SSF50630">
    <property type="entry name" value="Acid proteases"/>
    <property type="match status" value="1"/>
</dbReference>
<reference evidence="2" key="1">
    <citation type="journal article" date="2019" name="Int. J. Syst. Evol. Microbiol.">
        <title>The Global Catalogue of Microorganisms (GCM) 10K type strain sequencing project: providing services to taxonomists for standard genome sequencing and annotation.</title>
        <authorList>
            <consortium name="The Broad Institute Genomics Platform"/>
            <consortium name="The Broad Institute Genome Sequencing Center for Infectious Disease"/>
            <person name="Wu L."/>
            <person name="Ma J."/>
        </authorList>
    </citation>
    <scope>NUCLEOTIDE SEQUENCE [LARGE SCALE GENOMIC DNA]</scope>
    <source>
        <strain evidence="2">KCTC 52165</strain>
    </source>
</reference>
<dbReference type="CDD" id="cd05483">
    <property type="entry name" value="retropepsin_like_bacteria"/>
    <property type="match status" value="1"/>
</dbReference>
<evidence type="ECO:0000313" key="2">
    <source>
        <dbReference type="Proteomes" id="UP001595583"/>
    </source>
</evidence>
<dbReference type="GO" id="GO:0008233">
    <property type="term" value="F:peptidase activity"/>
    <property type="evidence" value="ECO:0007669"/>
    <property type="project" value="UniProtKB-KW"/>
</dbReference>
<protein>
    <submittedName>
        <fullName evidence="1">TIGR02281 family clan AA aspartic protease</fullName>
        <ecNumber evidence="1">3.4.23.-</ecNumber>
    </submittedName>
</protein>
<dbReference type="InterPro" id="IPR011969">
    <property type="entry name" value="Clan_AA_Asp_peptidase_C"/>
</dbReference>
<dbReference type="NCBIfam" id="TIGR02281">
    <property type="entry name" value="clan_AA_DTGA"/>
    <property type="match status" value="1"/>
</dbReference>
<proteinExistence type="predicted"/>
<keyword evidence="1" id="KW-0645">Protease</keyword>
<name>A0ABV7KHR9_9HYPH</name>
<dbReference type="InterPro" id="IPR034122">
    <property type="entry name" value="Retropepsin-like_bacterial"/>
</dbReference>
<evidence type="ECO:0000313" key="1">
    <source>
        <dbReference type="EMBL" id="MFC3208870.1"/>
    </source>
</evidence>
<gene>
    <name evidence="1" type="ORF">ACFOHJ_21830</name>
</gene>
<comment type="caution">
    <text evidence="1">The sequence shown here is derived from an EMBL/GenBank/DDBJ whole genome shotgun (WGS) entry which is preliminary data.</text>
</comment>
<dbReference type="Proteomes" id="UP001595583">
    <property type="component" value="Unassembled WGS sequence"/>
</dbReference>
<dbReference type="RefSeq" id="WP_378224771.1">
    <property type="nucleotide sequence ID" value="NZ_JBHRTK010000030.1"/>
</dbReference>
<dbReference type="Pfam" id="PF13975">
    <property type="entry name" value="gag-asp_proteas"/>
    <property type="match status" value="1"/>
</dbReference>
<keyword evidence="2" id="KW-1185">Reference proteome</keyword>
<dbReference type="Gene3D" id="2.40.70.10">
    <property type="entry name" value="Acid Proteases"/>
    <property type="match status" value="1"/>
</dbReference>
<keyword evidence="1" id="KW-0378">Hydrolase</keyword>
<dbReference type="InterPro" id="IPR001969">
    <property type="entry name" value="Aspartic_peptidase_AS"/>
</dbReference>
<dbReference type="PROSITE" id="PS00141">
    <property type="entry name" value="ASP_PROTEASE"/>
    <property type="match status" value="1"/>
</dbReference>
<dbReference type="GO" id="GO:0006508">
    <property type="term" value="P:proteolysis"/>
    <property type="evidence" value="ECO:0007669"/>
    <property type="project" value="UniProtKB-KW"/>
</dbReference>
<dbReference type="EMBL" id="JBHRTK010000030">
    <property type="protein sequence ID" value="MFC3208870.1"/>
    <property type="molecule type" value="Genomic_DNA"/>
</dbReference>
<accession>A0ABV7KHR9</accession>